<reference evidence="2 3" key="1">
    <citation type="submission" date="2011-12" db="EMBL/GenBank/DDBJ databases">
        <title>Complete sequence of Mycobacterium rhodesiae NBB3.</title>
        <authorList>
            <consortium name="US DOE Joint Genome Institute"/>
            <person name="Lucas S."/>
            <person name="Han J."/>
            <person name="Lapidus A."/>
            <person name="Cheng J.-F."/>
            <person name="Goodwin L."/>
            <person name="Pitluck S."/>
            <person name="Peters L."/>
            <person name="Mikhailova N."/>
            <person name="Gu W."/>
            <person name="Detter J.C."/>
            <person name="Han C."/>
            <person name="Tapia R."/>
            <person name="Land M."/>
            <person name="Hauser L."/>
            <person name="Kyrpides N."/>
            <person name="Ivanova N."/>
            <person name="Pagani I."/>
            <person name="Mattes T."/>
            <person name="Holmes A."/>
            <person name="Rutledge P."/>
            <person name="Paulsen I."/>
            <person name="Coleman N."/>
            <person name="Woyke T."/>
        </authorList>
    </citation>
    <scope>NUCLEOTIDE SEQUENCE [LARGE SCALE GENOMIC DNA]</scope>
    <source>
        <strain evidence="2 3">NBB3</strain>
    </source>
</reference>
<keyword evidence="3" id="KW-1185">Reference proteome</keyword>
<sequence>MAGTKTPAYEKLSVTSKDGTAIGIRKLGRGAGVVLQHGGALGSQHYMKLAGALADRFTVYLPDRRGRGMSGPYGPNYCIEREDEDLEAVIAATGAPHVFGAADGGLFALHGSMSVPAIRKVALFEPVLFVGQPDLDEFKATISRGQRLVDSGDIAGAMASLASDAANSDPRAKEVAAPLRLLGRIMTRPAICRALLWADAKRVTGDDVALRDLIVAWKEELNVVKSTEGTLDDYRNVTADVLLLVGTNAPALFTRTLDALQTVLPRATRVDLPGLNHGGAQDQGGEPDVIAEQLLRFFSE</sequence>
<dbReference type="eggNOG" id="COG2267">
    <property type="taxonomic scope" value="Bacteria"/>
</dbReference>
<dbReference type="Pfam" id="PF12697">
    <property type="entry name" value="Abhydrolase_6"/>
    <property type="match status" value="1"/>
</dbReference>
<keyword evidence="2" id="KW-0012">Acyltransferase</keyword>
<dbReference type="EMBL" id="CP003169">
    <property type="protein sequence ID" value="AEV72359.1"/>
    <property type="molecule type" value="Genomic_DNA"/>
</dbReference>
<gene>
    <name evidence="2" type="ordered locus">MycrhN_1747</name>
</gene>
<dbReference type="AlphaFoldDB" id="G8RL97"/>
<dbReference type="GO" id="GO:0016746">
    <property type="term" value="F:acyltransferase activity"/>
    <property type="evidence" value="ECO:0007669"/>
    <property type="project" value="UniProtKB-KW"/>
</dbReference>
<dbReference type="Gene3D" id="3.40.50.1820">
    <property type="entry name" value="alpha/beta hydrolase"/>
    <property type="match status" value="1"/>
</dbReference>
<evidence type="ECO:0000313" key="2">
    <source>
        <dbReference type="EMBL" id="AEV72359.1"/>
    </source>
</evidence>
<dbReference type="InterPro" id="IPR029058">
    <property type="entry name" value="AB_hydrolase_fold"/>
</dbReference>
<feature type="domain" description="AB hydrolase-1" evidence="1">
    <location>
        <begin position="34"/>
        <end position="282"/>
    </location>
</feature>
<dbReference type="SUPFAM" id="SSF53474">
    <property type="entry name" value="alpha/beta-Hydrolases"/>
    <property type="match status" value="1"/>
</dbReference>
<dbReference type="KEGG" id="mrh:MycrhN_1747"/>
<dbReference type="GO" id="GO:0016787">
    <property type="term" value="F:hydrolase activity"/>
    <property type="evidence" value="ECO:0007669"/>
    <property type="project" value="UniProtKB-KW"/>
</dbReference>
<dbReference type="OrthoDB" id="4222986at2"/>
<evidence type="ECO:0000259" key="1">
    <source>
        <dbReference type="Pfam" id="PF12697"/>
    </source>
</evidence>
<protein>
    <submittedName>
        <fullName evidence="2">Putative hydrolase or acyltransferase of alpha/beta superfamily</fullName>
    </submittedName>
</protein>
<dbReference type="STRING" id="710685.MycrhN_1747"/>
<dbReference type="RefSeq" id="WP_014210173.1">
    <property type="nucleotide sequence ID" value="NC_016604.1"/>
</dbReference>
<keyword evidence="2" id="KW-0378">Hydrolase</keyword>
<dbReference type="Proteomes" id="UP000005442">
    <property type="component" value="Chromosome"/>
</dbReference>
<organism evidence="2 3">
    <name type="scientific">Mycolicibacterium rhodesiae (strain NBB3)</name>
    <name type="common">Mycobacterium rhodesiae</name>
    <dbReference type="NCBI Taxonomy" id="710685"/>
    <lineage>
        <taxon>Bacteria</taxon>
        <taxon>Bacillati</taxon>
        <taxon>Actinomycetota</taxon>
        <taxon>Actinomycetes</taxon>
        <taxon>Mycobacteriales</taxon>
        <taxon>Mycobacteriaceae</taxon>
        <taxon>Mycolicibacterium</taxon>
    </lineage>
</organism>
<keyword evidence="2" id="KW-0808">Transferase</keyword>
<accession>G8RL97</accession>
<name>G8RL97_MYCRN</name>
<dbReference type="PATRIC" id="fig|710685.3.peg.1755"/>
<evidence type="ECO:0000313" key="3">
    <source>
        <dbReference type="Proteomes" id="UP000005442"/>
    </source>
</evidence>
<proteinExistence type="predicted"/>
<dbReference type="InterPro" id="IPR000073">
    <property type="entry name" value="AB_hydrolase_1"/>
</dbReference>
<dbReference type="HOGENOM" id="CLU_020336_43_3_11"/>